<dbReference type="CDD" id="cd02440">
    <property type="entry name" value="AdoMet_MTases"/>
    <property type="match status" value="1"/>
</dbReference>
<dbReference type="Pfam" id="PF01596">
    <property type="entry name" value="Methyltransf_3"/>
    <property type="match status" value="1"/>
</dbReference>
<keyword evidence="3" id="KW-0949">S-adenosyl-L-methionine</keyword>
<dbReference type="SUPFAM" id="SSF53335">
    <property type="entry name" value="S-adenosyl-L-methionine-dependent methyltransferases"/>
    <property type="match status" value="1"/>
</dbReference>
<evidence type="ECO:0000256" key="2">
    <source>
        <dbReference type="ARBA" id="ARBA00022679"/>
    </source>
</evidence>
<reference evidence="6" key="1">
    <citation type="journal article" date="2020" name="Fungal Divers.">
        <title>Resolving the Mortierellaceae phylogeny through synthesis of multi-gene phylogenetics and phylogenomics.</title>
        <authorList>
            <person name="Vandepol N."/>
            <person name="Liber J."/>
            <person name="Desiro A."/>
            <person name="Na H."/>
            <person name="Kennedy M."/>
            <person name="Barry K."/>
            <person name="Grigoriev I.V."/>
            <person name="Miller A.N."/>
            <person name="O'Donnell K."/>
            <person name="Stajich J.E."/>
            <person name="Bonito G."/>
        </authorList>
    </citation>
    <scope>NUCLEOTIDE SEQUENCE</scope>
    <source>
        <strain evidence="6">NRRL 2591</strain>
    </source>
</reference>
<dbReference type="PANTHER" id="PTHR10509">
    <property type="entry name" value="O-METHYLTRANSFERASE-RELATED"/>
    <property type="match status" value="1"/>
</dbReference>
<protein>
    <recommendedName>
        <fullName evidence="8">O-methyltransferase</fullName>
    </recommendedName>
</protein>
<dbReference type="InterPro" id="IPR029063">
    <property type="entry name" value="SAM-dependent_MTases_sf"/>
</dbReference>
<dbReference type="InterPro" id="IPR002935">
    <property type="entry name" value="SAM_O-MeTrfase"/>
</dbReference>
<evidence type="ECO:0000256" key="5">
    <source>
        <dbReference type="SAM" id="MobiDB-lite"/>
    </source>
</evidence>
<dbReference type="InterPro" id="IPR050362">
    <property type="entry name" value="Cation-dep_OMT"/>
</dbReference>
<dbReference type="PANTHER" id="PTHR10509:SF14">
    <property type="entry name" value="CAFFEOYL-COA O-METHYLTRANSFERASE 3-RELATED"/>
    <property type="match status" value="1"/>
</dbReference>
<dbReference type="Gene3D" id="3.40.50.150">
    <property type="entry name" value="Vaccinia Virus protein VP39"/>
    <property type="match status" value="1"/>
</dbReference>
<proteinExistence type="inferred from homology"/>
<name>A0A9P6F0K0_9FUNG</name>
<dbReference type="GO" id="GO:0032259">
    <property type="term" value="P:methylation"/>
    <property type="evidence" value="ECO:0007669"/>
    <property type="project" value="UniProtKB-KW"/>
</dbReference>
<dbReference type="EMBL" id="JAAAXW010000252">
    <property type="protein sequence ID" value="KAF9539315.1"/>
    <property type="molecule type" value="Genomic_DNA"/>
</dbReference>
<dbReference type="AlphaFoldDB" id="A0A9P6F0K0"/>
<dbReference type="GO" id="GO:0008171">
    <property type="term" value="F:O-methyltransferase activity"/>
    <property type="evidence" value="ECO:0007669"/>
    <property type="project" value="InterPro"/>
</dbReference>
<keyword evidence="1" id="KW-0489">Methyltransferase</keyword>
<evidence type="ECO:0000256" key="4">
    <source>
        <dbReference type="ARBA" id="ARBA00023453"/>
    </source>
</evidence>
<keyword evidence="7" id="KW-1185">Reference proteome</keyword>
<accession>A0A9P6F0K0</accession>
<keyword evidence="2" id="KW-0808">Transferase</keyword>
<gene>
    <name evidence="6" type="ORF">EC957_005570</name>
</gene>
<evidence type="ECO:0000256" key="1">
    <source>
        <dbReference type="ARBA" id="ARBA00022603"/>
    </source>
</evidence>
<evidence type="ECO:0008006" key="8">
    <source>
        <dbReference type="Google" id="ProtNLM"/>
    </source>
</evidence>
<feature type="region of interest" description="Disordered" evidence="5">
    <location>
        <begin position="258"/>
        <end position="285"/>
    </location>
</feature>
<dbReference type="GO" id="GO:0008757">
    <property type="term" value="F:S-adenosylmethionine-dependent methyltransferase activity"/>
    <property type="evidence" value="ECO:0007669"/>
    <property type="project" value="TreeGrafter"/>
</dbReference>
<comment type="caution">
    <text evidence="6">The sequence shown here is derived from an EMBL/GenBank/DDBJ whole genome shotgun (WGS) entry which is preliminary data.</text>
</comment>
<dbReference type="PROSITE" id="PS51682">
    <property type="entry name" value="SAM_OMT_I"/>
    <property type="match status" value="1"/>
</dbReference>
<comment type="similarity">
    <text evidence="4">Belongs to the class I-like SAM-binding methyltransferase superfamily. Cation-dependent O-methyltransferase family.</text>
</comment>
<dbReference type="Proteomes" id="UP000723463">
    <property type="component" value="Unassembled WGS sequence"/>
</dbReference>
<sequence length="329" mass="36731">MAFTKLTTMLNRHHRLIRSSLRAVNITPRTSWAPSTTRAFHISALNKTLNPSLTDKDPTLATPVSEQAHIERLFAYSDSQSTPLPEKFDRLHAHSLQVYPTTAGKTVSALQGHFQQMLMRLTKPKSVLELGTFMGYSAMAMADGMPKGGVVYTCEKDPKAAQLSRELFEEHAYSPSTKNESVKRKDTTIEVVEGDGLSSLALLLERNLRFDAVFLDADKGGYVNYYNFILDNDMLTDEGYIIADNVLFHGQVLNSEERQHNAATGNPSSSSKGKGKKKNSGDGERNSEAYQKFADHIHTFNKHVRNDPRVDVVVLPVFDGLSLIMKKRQ</sequence>
<evidence type="ECO:0000256" key="3">
    <source>
        <dbReference type="ARBA" id="ARBA00022691"/>
    </source>
</evidence>
<organism evidence="6 7">
    <name type="scientific">Mortierella hygrophila</name>
    <dbReference type="NCBI Taxonomy" id="979708"/>
    <lineage>
        <taxon>Eukaryota</taxon>
        <taxon>Fungi</taxon>
        <taxon>Fungi incertae sedis</taxon>
        <taxon>Mucoromycota</taxon>
        <taxon>Mortierellomycotina</taxon>
        <taxon>Mortierellomycetes</taxon>
        <taxon>Mortierellales</taxon>
        <taxon>Mortierellaceae</taxon>
        <taxon>Mortierella</taxon>
    </lineage>
</organism>
<evidence type="ECO:0000313" key="7">
    <source>
        <dbReference type="Proteomes" id="UP000723463"/>
    </source>
</evidence>
<evidence type="ECO:0000313" key="6">
    <source>
        <dbReference type="EMBL" id="KAF9539315.1"/>
    </source>
</evidence>